<proteinExistence type="inferred from homology"/>
<protein>
    <submittedName>
        <fullName evidence="13">Mitochondrial substrate/solute carrier</fullName>
    </submittedName>
</protein>
<feature type="repeat" description="Solcar" evidence="10">
    <location>
        <begin position="220"/>
        <end position="308"/>
    </location>
</feature>
<dbReference type="RefSeq" id="XP_016602727.1">
    <property type="nucleotide sequence ID" value="XM_016738660.1"/>
</dbReference>
<dbReference type="GO" id="GO:0005743">
    <property type="term" value="C:mitochondrial inner membrane"/>
    <property type="evidence" value="ECO:0007669"/>
    <property type="project" value="UniProtKB-SubCell"/>
</dbReference>
<evidence type="ECO:0000256" key="5">
    <source>
        <dbReference type="ARBA" id="ARBA00022737"/>
    </source>
</evidence>
<dbReference type="EMBL" id="JQFZ01000026">
    <property type="protein sequence ID" value="KGO62075.1"/>
    <property type="molecule type" value="Genomic_DNA"/>
</dbReference>
<comment type="similarity">
    <text evidence="2 11">Belongs to the mitochondrial carrier (TC 2.A.29) family.</text>
</comment>
<dbReference type="PhylomeDB" id="A0A0A2I7P3"/>
<keyword evidence="14" id="KW-1185">Reference proteome</keyword>
<evidence type="ECO:0000256" key="8">
    <source>
        <dbReference type="ARBA" id="ARBA00023128"/>
    </source>
</evidence>
<evidence type="ECO:0000256" key="7">
    <source>
        <dbReference type="ARBA" id="ARBA00022989"/>
    </source>
</evidence>
<evidence type="ECO:0000256" key="4">
    <source>
        <dbReference type="ARBA" id="ARBA00022692"/>
    </source>
</evidence>
<keyword evidence="8" id="KW-0496">Mitochondrion</keyword>
<dbReference type="OrthoDB" id="1747031at2759"/>
<evidence type="ECO:0000256" key="3">
    <source>
        <dbReference type="ARBA" id="ARBA00022448"/>
    </source>
</evidence>
<evidence type="ECO:0000256" key="11">
    <source>
        <dbReference type="RuleBase" id="RU000488"/>
    </source>
</evidence>
<feature type="region of interest" description="Disordered" evidence="12">
    <location>
        <begin position="1"/>
        <end position="20"/>
    </location>
</feature>
<gene>
    <name evidence="13" type="ORF">PEX2_013840</name>
</gene>
<dbReference type="PANTHER" id="PTHR45760">
    <property type="entry name" value="FI19922P1-RELATED"/>
    <property type="match status" value="1"/>
</dbReference>
<dbReference type="InterPro" id="IPR018108">
    <property type="entry name" value="MCP_transmembrane"/>
</dbReference>
<dbReference type="HOGENOM" id="CLU_015166_0_0_1"/>
<comment type="subcellular location">
    <subcellularLocation>
        <location evidence="1">Mitochondrion inner membrane</location>
        <topology evidence="1">Multi-pass membrane protein</topology>
    </subcellularLocation>
</comment>
<evidence type="ECO:0000313" key="13">
    <source>
        <dbReference type="EMBL" id="KGO62075.1"/>
    </source>
</evidence>
<name>A0A0A2I7P3_PENEN</name>
<keyword evidence="9 10" id="KW-0472">Membrane</keyword>
<reference evidence="13 14" key="1">
    <citation type="journal article" date="2015" name="Mol. Plant Microbe Interact.">
        <title>Genome, transcriptome, and functional analyses of Penicillium expansum provide new insights into secondary metabolism and pathogenicity.</title>
        <authorList>
            <person name="Ballester A.R."/>
            <person name="Marcet-Houben M."/>
            <person name="Levin E."/>
            <person name="Sela N."/>
            <person name="Selma-Lazaro C."/>
            <person name="Carmona L."/>
            <person name="Wisniewski M."/>
            <person name="Droby S."/>
            <person name="Gonzalez-Candelas L."/>
            <person name="Gabaldon T."/>
        </authorList>
    </citation>
    <scope>NUCLEOTIDE SEQUENCE [LARGE SCALE GENOMIC DNA]</scope>
    <source>
        <strain evidence="13 14">MD-8</strain>
    </source>
</reference>
<evidence type="ECO:0000256" key="6">
    <source>
        <dbReference type="ARBA" id="ARBA00022792"/>
    </source>
</evidence>
<accession>A0A0A2I7P3</accession>
<dbReference type="InterPro" id="IPR045315">
    <property type="entry name" value="Mtm1-like"/>
</dbReference>
<sequence length="450" mass="48966">MPHVEFTSGHGTGSQFATDSNASLGTSWTAQFEDSTMATTSATGSPPAPKTPVPTDNITPGQRMVSATAGNVLTGLLVTPLDVVRVRLQSQSQVYNTSPFTSHTTQTLKNLPPNLGITSCCREVFWVGNDAQMCMLGPQATAVGTHPHPAIDCAVEETQRRTFTSTLDGLRKIARNEGTLTLWRGLSPTLMMGIPANVIYFAGYDWLRTDDRSPIKQRVSEGYVPLLAGSMARVAAAAATSPLEMFRTRLQAIPGTGAGHFKATVQDLYHMTQAKGYSSLWRGFTLTMWRDVPFSGLYWWGYEEVRKALIAARQKAPHLSGSDHEPQESSVQAFLDSFISGGISGSLAAFVTTPFDVGKTRQQVFRHLDDVPLTGTAPRTALPSGILAPEQLSLPKFLMHIFREEGTAGLFRGWTARCLKVAPACAIMISTYELGKRMAREVNERRHSDA</sequence>
<dbReference type="VEuPathDB" id="FungiDB:PEXP_000840"/>
<feature type="repeat" description="Solcar" evidence="10">
    <location>
        <begin position="61"/>
        <end position="210"/>
    </location>
</feature>
<keyword evidence="5" id="KW-0677">Repeat</keyword>
<dbReference type="GeneID" id="27674079"/>
<comment type="caution">
    <text evidence="13">The sequence shown here is derived from an EMBL/GenBank/DDBJ whole genome shotgun (WGS) entry which is preliminary data.</text>
</comment>
<keyword evidence="6" id="KW-0999">Mitochondrion inner membrane</keyword>
<dbReference type="SUPFAM" id="SSF103506">
    <property type="entry name" value="Mitochondrial carrier"/>
    <property type="match status" value="1"/>
</dbReference>
<evidence type="ECO:0000256" key="10">
    <source>
        <dbReference type="PROSITE-ProRule" id="PRU00282"/>
    </source>
</evidence>
<dbReference type="PANTHER" id="PTHR45760:SF2">
    <property type="entry name" value="FI19922P1-RELATED"/>
    <property type="match status" value="1"/>
</dbReference>
<organism evidence="13 14">
    <name type="scientific">Penicillium expansum</name>
    <name type="common">Blue mold rot fungus</name>
    <dbReference type="NCBI Taxonomy" id="27334"/>
    <lineage>
        <taxon>Eukaryota</taxon>
        <taxon>Fungi</taxon>
        <taxon>Dikarya</taxon>
        <taxon>Ascomycota</taxon>
        <taxon>Pezizomycotina</taxon>
        <taxon>Eurotiomycetes</taxon>
        <taxon>Eurotiomycetidae</taxon>
        <taxon>Eurotiales</taxon>
        <taxon>Aspergillaceae</taxon>
        <taxon>Penicillium</taxon>
    </lineage>
</organism>
<keyword evidence="7" id="KW-1133">Transmembrane helix</keyword>
<evidence type="ECO:0000256" key="12">
    <source>
        <dbReference type="SAM" id="MobiDB-lite"/>
    </source>
</evidence>
<keyword evidence="3 11" id="KW-0813">Transport</keyword>
<dbReference type="Gene3D" id="1.50.40.10">
    <property type="entry name" value="Mitochondrial carrier domain"/>
    <property type="match status" value="2"/>
</dbReference>
<evidence type="ECO:0000256" key="9">
    <source>
        <dbReference type="ARBA" id="ARBA00023136"/>
    </source>
</evidence>
<dbReference type="InterPro" id="IPR023395">
    <property type="entry name" value="MCP_dom_sf"/>
</dbReference>
<dbReference type="PROSITE" id="PS50920">
    <property type="entry name" value="SOLCAR"/>
    <property type="match status" value="3"/>
</dbReference>
<evidence type="ECO:0000313" key="14">
    <source>
        <dbReference type="Proteomes" id="UP000030143"/>
    </source>
</evidence>
<evidence type="ECO:0000256" key="2">
    <source>
        <dbReference type="ARBA" id="ARBA00006375"/>
    </source>
</evidence>
<keyword evidence="4 10" id="KW-0812">Transmembrane</keyword>
<feature type="repeat" description="Solcar" evidence="10">
    <location>
        <begin position="332"/>
        <end position="438"/>
    </location>
</feature>
<dbReference type="Pfam" id="PF00153">
    <property type="entry name" value="Mito_carr"/>
    <property type="match status" value="4"/>
</dbReference>
<dbReference type="GO" id="GO:1990542">
    <property type="term" value="P:mitochondrial transmembrane transport"/>
    <property type="evidence" value="ECO:0007669"/>
    <property type="project" value="InterPro"/>
</dbReference>
<feature type="region of interest" description="Disordered" evidence="12">
    <location>
        <begin position="36"/>
        <end position="62"/>
    </location>
</feature>
<evidence type="ECO:0000256" key="1">
    <source>
        <dbReference type="ARBA" id="ARBA00004448"/>
    </source>
</evidence>
<dbReference type="AlphaFoldDB" id="A0A0A2I7P3"/>
<dbReference type="Proteomes" id="UP000030143">
    <property type="component" value="Unassembled WGS sequence"/>
</dbReference>
<dbReference type="STRING" id="27334.A0A0A2I7P3"/>